<comment type="similarity">
    <text evidence="2">Belongs to the OMP decarboxylase family. Type 2 subfamily.</text>
</comment>
<evidence type="ECO:0000259" key="8">
    <source>
        <dbReference type="SMART" id="SM00934"/>
    </source>
</evidence>
<proteinExistence type="inferred from homology"/>
<dbReference type="SMART" id="SM00934">
    <property type="entry name" value="OMPdecase"/>
    <property type="match status" value="1"/>
</dbReference>
<dbReference type="GO" id="GO:0006207">
    <property type="term" value="P:'de novo' pyrimidine nucleobase biosynthetic process"/>
    <property type="evidence" value="ECO:0007669"/>
    <property type="project" value="InterPro"/>
</dbReference>
<dbReference type="GO" id="GO:0004590">
    <property type="term" value="F:orotidine-5'-phosphate decarboxylase activity"/>
    <property type="evidence" value="ECO:0007669"/>
    <property type="project" value="UniProtKB-UniRule"/>
</dbReference>
<dbReference type="Proteomes" id="UP000176204">
    <property type="component" value="Chromosome I"/>
</dbReference>
<keyword evidence="4" id="KW-0665">Pyrimidine biosynthesis</keyword>
<dbReference type="Gene3D" id="3.20.20.70">
    <property type="entry name" value="Aldolase class I"/>
    <property type="match status" value="1"/>
</dbReference>
<dbReference type="PANTHER" id="PTHR43375">
    <property type="entry name" value="OROTIDINE 5'-PHOSPHATE DECARBOXYLASE"/>
    <property type="match status" value="1"/>
</dbReference>
<evidence type="ECO:0000256" key="5">
    <source>
        <dbReference type="ARBA" id="ARBA00023239"/>
    </source>
</evidence>
<dbReference type="RefSeq" id="WP_067777701.1">
    <property type="nucleotide sequence ID" value="NZ_LIGX01000041.1"/>
</dbReference>
<dbReference type="Pfam" id="PF00215">
    <property type="entry name" value="OMPdecase"/>
    <property type="match status" value="1"/>
</dbReference>
<dbReference type="InterPro" id="IPR011995">
    <property type="entry name" value="OMPdecase_type-2"/>
</dbReference>
<dbReference type="EMBL" id="LT629973">
    <property type="protein sequence ID" value="SEH91997.1"/>
    <property type="molecule type" value="Genomic_DNA"/>
</dbReference>
<evidence type="ECO:0000256" key="7">
    <source>
        <dbReference type="NCBIfam" id="TIGR02127"/>
    </source>
</evidence>
<dbReference type="OrthoDB" id="9808470at2"/>
<dbReference type="InterPro" id="IPR001754">
    <property type="entry name" value="OMPdeCOase_dom"/>
</dbReference>
<reference evidence="10" key="1">
    <citation type="submission" date="2016-09" db="EMBL/GenBank/DDBJ databases">
        <authorList>
            <person name="Koehorst J."/>
        </authorList>
    </citation>
    <scope>NUCLEOTIDE SEQUENCE [LARGE SCALE GENOMIC DNA]</scope>
</reference>
<evidence type="ECO:0000313" key="9">
    <source>
        <dbReference type="EMBL" id="SEH91997.1"/>
    </source>
</evidence>
<dbReference type="UniPathway" id="UPA00070">
    <property type="reaction ID" value="UER00120"/>
</dbReference>
<sequence length="261" mass="28649">MNFSDKLRQRIEKTGSALCVGLDPRPQNDNIEEMGTWLRRVVEETAPYTAAYKPNIAYFEAMGIPGLILLEKLVADMPRDIPIILDAKRGDIGETQKYYAKSYFERMNVDAVTLNPFMGYDTLEPFLDHPGKGIYLLAVTSNPGSEDIERQPLADGRRVYQLVGDMIERSRRENRATHLGMVVGLTNAGGSVLDDLPDAPLLIPGLGAQGGDLSALAGSNRTAPPVINVSRGILYQNPELTYAQKAEQYAAQIRAALRPGS</sequence>
<evidence type="ECO:0000256" key="4">
    <source>
        <dbReference type="ARBA" id="ARBA00022975"/>
    </source>
</evidence>
<dbReference type="InterPro" id="IPR011060">
    <property type="entry name" value="RibuloseP-bd_barrel"/>
</dbReference>
<keyword evidence="5" id="KW-0456">Lyase</keyword>
<dbReference type="AlphaFoldDB" id="A0A1C7P8W4"/>
<dbReference type="EC" id="4.1.1.23" evidence="7"/>
<dbReference type="InterPro" id="IPR013785">
    <property type="entry name" value="Aldolase_TIM"/>
</dbReference>
<evidence type="ECO:0000256" key="6">
    <source>
        <dbReference type="ARBA" id="ARBA00049157"/>
    </source>
</evidence>
<evidence type="ECO:0000256" key="3">
    <source>
        <dbReference type="ARBA" id="ARBA00022793"/>
    </source>
</evidence>
<dbReference type="STRING" id="1679444.PYTT_1725"/>
<dbReference type="GO" id="GO:0044205">
    <property type="term" value="P:'de novo' UMP biosynthetic process"/>
    <property type="evidence" value="ECO:0007669"/>
    <property type="project" value="UniProtKB-UniPathway"/>
</dbReference>
<evidence type="ECO:0000256" key="1">
    <source>
        <dbReference type="ARBA" id="ARBA00004861"/>
    </source>
</evidence>
<dbReference type="CDD" id="cd04725">
    <property type="entry name" value="OMP_decarboxylase_like"/>
    <property type="match status" value="1"/>
</dbReference>
<evidence type="ECO:0000256" key="2">
    <source>
        <dbReference type="ARBA" id="ARBA00008847"/>
    </source>
</evidence>
<dbReference type="KEGG" id="agl:PYTT_1725"/>
<protein>
    <recommendedName>
        <fullName evidence="7">Orotidine-5'-phosphate decarboxylase</fullName>
        <ecNumber evidence="7">4.1.1.23</ecNumber>
    </recommendedName>
</protein>
<comment type="pathway">
    <text evidence="1">Pyrimidine metabolism; UMP biosynthesis via de novo pathway; UMP from orotate: step 2/2.</text>
</comment>
<organism evidence="9 10">
    <name type="scientific">Akkermansia glycaniphila</name>
    <dbReference type="NCBI Taxonomy" id="1679444"/>
    <lineage>
        <taxon>Bacteria</taxon>
        <taxon>Pseudomonadati</taxon>
        <taxon>Verrucomicrobiota</taxon>
        <taxon>Verrucomicrobiia</taxon>
        <taxon>Verrucomicrobiales</taxon>
        <taxon>Akkermansiaceae</taxon>
        <taxon>Akkermansia</taxon>
    </lineage>
</organism>
<dbReference type="PANTHER" id="PTHR43375:SF1">
    <property type="entry name" value="OROTIDINE 5'-PHOSPHATE DECARBOXYLASE"/>
    <property type="match status" value="1"/>
</dbReference>
<dbReference type="NCBIfam" id="TIGR02127">
    <property type="entry name" value="pyrF_sub2"/>
    <property type="match status" value="1"/>
</dbReference>
<keyword evidence="10" id="KW-1185">Reference proteome</keyword>
<name>A0A1C7P8W4_9BACT</name>
<dbReference type="SUPFAM" id="SSF51366">
    <property type="entry name" value="Ribulose-phoshate binding barrel"/>
    <property type="match status" value="1"/>
</dbReference>
<evidence type="ECO:0000313" key="10">
    <source>
        <dbReference type="Proteomes" id="UP000176204"/>
    </source>
</evidence>
<comment type="catalytic activity">
    <reaction evidence="6">
        <text>orotidine 5'-phosphate + H(+) = UMP + CO2</text>
        <dbReference type="Rhea" id="RHEA:11596"/>
        <dbReference type="ChEBI" id="CHEBI:15378"/>
        <dbReference type="ChEBI" id="CHEBI:16526"/>
        <dbReference type="ChEBI" id="CHEBI:57538"/>
        <dbReference type="ChEBI" id="CHEBI:57865"/>
        <dbReference type="EC" id="4.1.1.23"/>
    </reaction>
</comment>
<keyword evidence="3" id="KW-0210">Decarboxylase</keyword>
<accession>A0A1C7P8W4</accession>
<feature type="domain" description="Orotidine 5'-phosphate decarboxylase" evidence="8">
    <location>
        <begin position="17"/>
        <end position="246"/>
    </location>
</feature>
<gene>
    <name evidence="9" type="ORF">PYTT_1725</name>
</gene>
<dbReference type="PATRIC" id="fig|1679444.3.peg.1687"/>